<keyword evidence="4" id="KW-1185">Reference proteome</keyword>
<feature type="coiled-coil region" evidence="1">
    <location>
        <begin position="298"/>
        <end position="346"/>
    </location>
</feature>
<organism evidence="3 4">
    <name type="scientific">Araneus ventricosus</name>
    <name type="common">Orbweaver spider</name>
    <name type="synonym">Epeira ventricosa</name>
    <dbReference type="NCBI Taxonomy" id="182803"/>
    <lineage>
        <taxon>Eukaryota</taxon>
        <taxon>Metazoa</taxon>
        <taxon>Ecdysozoa</taxon>
        <taxon>Arthropoda</taxon>
        <taxon>Chelicerata</taxon>
        <taxon>Arachnida</taxon>
        <taxon>Araneae</taxon>
        <taxon>Araneomorphae</taxon>
        <taxon>Entelegynae</taxon>
        <taxon>Araneoidea</taxon>
        <taxon>Araneidae</taxon>
        <taxon>Araneus</taxon>
    </lineage>
</organism>
<evidence type="ECO:0000256" key="1">
    <source>
        <dbReference type="SAM" id="Coils"/>
    </source>
</evidence>
<dbReference type="Gene3D" id="2.40.70.10">
    <property type="entry name" value="Acid Proteases"/>
    <property type="match status" value="1"/>
</dbReference>
<feature type="region of interest" description="Disordered" evidence="2">
    <location>
        <begin position="1"/>
        <end position="27"/>
    </location>
</feature>
<evidence type="ECO:0000313" key="3">
    <source>
        <dbReference type="EMBL" id="GBM97507.1"/>
    </source>
</evidence>
<proteinExistence type="predicted"/>
<keyword evidence="1" id="KW-0175">Coiled coil</keyword>
<comment type="caution">
    <text evidence="3">The sequence shown here is derived from an EMBL/GenBank/DDBJ whole genome shotgun (WGS) entry which is preliminary data.</text>
</comment>
<dbReference type="CDD" id="cd00303">
    <property type="entry name" value="retropepsin_like"/>
    <property type="match status" value="1"/>
</dbReference>
<evidence type="ECO:0000313" key="4">
    <source>
        <dbReference type="Proteomes" id="UP000499080"/>
    </source>
</evidence>
<evidence type="ECO:0000256" key="2">
    <source>
        <dbReference type="SAM" id="MobiDB-lite"/>
    </source>
</evidence>
<sequence>MNTIINERKEREEIADQKRQEEIAERRRQDEIQMWKEEQEIELRKLEYEERKRKDEMEFELQKIRLGAEDEWSNLNSPDDLVEKLDDYDTLRSTLRSKRPRKEWNYDKQDSLKDDQAFTTNEKKKTVRESNSFLKKAKINYCDNVQALIDTGSSYCLLKISVTQKHKLKFERAVNKIYGFGNQKTPALTSIGRIKADIEVDNVKAENISIYVVPDDAQSVDLINGRTWLDLLHIAYTKIGERVHIGYREDELFRNFPIDEKVNPVCLERLETAQSESESLQIKDTSQQKMMGNLADDLKMVKNELRLLQGDIKNFKEERQSLLLQIQEKNKNVDNLKNNNDSLVKTNSYYGKNKSGKVSLRKGDIVAVKRKPNMTGESTKTQPRYRGPMVVTEVRPSDTYRISQLEPRKGRPYTTIVHVSQLKAWRIWNEDDDDSSTNSRNEPEMERSKQTVRKPLRYGDFMPDR</sequence>
<dbReference type="Pfam" id="PF13650">
    <property type="entry name" value="Asp_protease_2"/>
    <property type="match status" value="1"/>
</dbReference>
<dbReference type="AlphaFoldDB" id="A0A4Y2K5J2"/>
<dbReference type="Proteomes" id="UP000499080">
    <property type="component" value="Unassembled WGS sequence"/>
</dbReference>
<feature type="region of interest" description="Disordered" evidence="2">
    <location>
        <begin position="429"/>
        <end position="465"/>
    </location>
</feature>
<gene>
    <name evidence="3" type="ORF">AVEN_262329_1</name>
</gene>
<evidence type="ECO:0008006" key="5">
    <source>
        <dbReference type="Google" id="ProtNLM"/>
    </source>
</evidence>
<dbReference type="InterPro" id="IPR021109">
    <property type="entry name" value="Peptidase_aspartic_dom_sf"/>
</dbReference>
<protein>
    <recommendedName>
        <fullName evidence="5">Peptidase A2 domain-containing protein</fullName>
    </recommendedName>
</protein>
<dbReference type="EMBL" id="BGPR01004241">
    <property type="protein sequence ID" value="GBM97507.1"/>
    <property type="molecule type" value="Genomic_DNA"/>
</dbReference>
<accession>A0A4Y2K5J2</accession>
<reference evidence="3 4" key="1">
    <citation type="journal article" date="2019" name="Sci. Rep.">
        <title>Orb-weaving spider Araneus ventricosus genome elucidates the spidroin gene catalogue.</title>
        <authorList>
            <person name="Kono N."/>
            <person name="Nakamura H."/>
            <person name="Ohtoshi R."/>
            <person name="Moran D.A.P."/>
            <person name="Shinohara A."/>
            <person name="Yoshida Y."/>
            <person name="Fujiwara M."/>
            <person name="Mori M."/>
            <person name="Tomita M."/>
            <person name="Arakawa K."/>
        </authorList>
    </citation>
    <scope>NUCLEOTIDE SEQUENCE [LARGE SCALE GENOMIC DNA]</scope>
</reference>
<name>A0A4Y2K5J2_ARAVE</name>